<evidence type="ECO:0000313" key="6">
    <source>
        <dbReference type="EMBL" id="MDZ5001222.1"/>
    </source>
</evidence>
<evidence type="ECO:0000256" key="1">
    <source>
        <dbReference type="ARBA" id="ARBA00007074"/>
    </source>
</evidence>
<protein>
    <recommendedName>
        <fullName evidence="5">NlpC/P60 domain-containing protein</fullName>
    </recommendedName>
</protein>
<evidence type="ECO:0000313" key="7">
    <source>
        <dbReference type="Proteomes" id="UP001291306"/>
    </source>
</evidence>
<dbReference type="PANTHER" id="PTHR47053">
    <property type="entry name" value="MUREIN DD-ENDOPEPTIDASE MEPH-RELATED"/>
    <property type="match status" value="1"/>
</dbReference>
<gene>
    <name evidence="6" type="ORF">GNF79_19635</name>
</gene>
<dbReference type="InterPro" id="IPR000064">
    <property type="entry name" value="NLP_P60_dom"/>
</dbReference>
<evidence type="ECO:0000256" key="3">
    <source>
        <dbReference type="ARBA" id="ARBA00022801"/>
    </source>
</evidence>
<reference evidence="6" key="1">
    <citation type="submission" date="2019-11" db="EMBL/GenBank/DDBJ databases">
        <title>Characterization of Clostridium perfringens isolates from swine manure treated agricultural soils.</title>
        <authorList>
            <person name="Wushke S.T."/>
        </authorList>
    </citation>
    <scope>NUCLEOTIDE SEQUENCE</scope>
    <source>
        <strain evidence="6">X26</strain>
    </source>
</reference>
<sequence>MLSTILMISTILTINVQASTVNDVVNEASKHIGKSYQWGGTGPDAFDCSGFTQYVFNQVGVYLPRVTTAQVGYGTEISYGNLQEGDLVFFDNTYDGDNPTHVGIYVGTGTMIHCGDNGVEYKNISSGYWRDHYSTASR</sequence>
<accession>A0AAW9I9W4</accession>
<organism evidence="6 7">
    <name type="scientific">Clostridium perfringens</name>
    <dbReference type="NCBI Taxonomy" id="1502"/>
    <lineage>
        <taxon>Bacteria</taxon>
        <taxon>Bacillati</taxon>
        <taxon>Bacillota</taxon>
        <taxon>Clostridia</taxon>
        <taxon>Eubacteriales</taxon>
        <taxon>Clostridiaceae</taxon>
        <taxon>Clostridium</taxon>
    </lineage>
</organism>
<dbReference type="InterPro" id="IPR051202">
    <property type="entry name" value="Peptidase_C40"/>
</dbReference>
<dbReference type="SUPFAM" id="SSF54001">
    <property type="entry name" value="Cysteine proteinases"/>
    <property type="match status" value="1"/>
</dbReference>
<dbReference type="GO" id="GO:0006508">
    <property type="term" value="P:proteolysis"/>
    <property type="evidence" value="ECO:0007669"/>
    <property type="project" value="UniProtKB-KW"/>
</dbReference>
<proteinExistence type="inferred from homology"/>
<dbReference type="GO" id="GO:0008234">
    <property type="term" value="F:cysteine-type peptidase activity"/>
    <property type="evidence" value="ECO:0007669"/>
    <property type="project" value="UniProtKB-KW"/>
</dbReference>
<dbReference type="Gene3D" id="3.90.1720.10">
    <property type="entry name" value="endopeptidase domain like (from Nostoc punctiforme)"/>
    <property type="match status" value="1"/>
</dbReference>
<dbReference type="AlphaFoldDB" id="A0AAW9I9W4"/>
<name>A0AAW9I9W4_CLOPF</name>
<dbReference type="Pfam" id="PF00877">
    <property type="entry name" value="NLPC_P60"/>
    <property type="match status" value="1"/>
</dbReference>
<dbReference type="Proteomes" id="UP001291306">
    <property type="component" value="Unassembled WGS sequence"/>
</dbReference>
<keyword evidence="4" id="KW-0788">Thiol protease</keyword>
<dbReference type="EMBL" id="WNVC01001161">
    <property type="protein sequence ID" value="MDZ5001222.1"/>
    <property type="molecule type" value="Genomic_DNA"/>
</dbReference>
<dbReference type="PROSITE" id="PS51935">
    <property type="entry name" value="NLPC_P60"/>
    <property type="match status" value="1"/>
</dbReference>
<evidence type="ECO:0000256" key="4">
    <source>
        <dbReference type="ARBA" id="ARBA00022807"/>
    </source>
</evidence>
<dbReference type="InterPro" id="IPR038765">
    <property type="entry name" value="Papain-like_cys_pep_sf"/>
</dbReference>
<comment type="caution">
    <text evidence="6">The sequence shown here is derived from an EMBL/GenBank/DDBJ whole genome shotgun (WGS) entry which is preliminary data.</text>
</comment>
<dbReference type="PANTHER" id="PTHR47053:SF1">
    <property type="entry name" value="MUREIN DD-ENDOPEPTIDASE MEPH-RELATED"/>
    <property type="match status" value="1"/>
</dbReference>
<evidence type="ECO:0000259" key="5">
    <source>
        <dbReference type="PROSITE" id="PS51935"/>
    </source>
</evidence>
<comment type="similarity">
    <text evidence="1">Belongs to the peptidase C40 family.</text>
</comment>
<feature type="non-terminal residue" evidence="6">
    <location>
        <position position="138"/>
    </location>
</feature>
<feature type="domain" description="NlpC/P60" evidence="5">
    <location>
        <begin position="18"/>
        <end position="138"/>
    </location>
</feature>
<keyword evidence="3" id="KW-0378">Hydrolase</keyword>
<evidence type="ECO:0000256" key="2">
    <source>
        <dbReference type="ARBA" id="ARBA00022670"/>
    </source>
</evidence>
<keyword evidence="2" id="KW-0645">Protease</keyword>